<dbReference type="AlphaFoldDB" id="A0A1E5WG79"/>
<sequence>MILRFPDVLKNRLDWLHSAFKGAIDETDYTSRYQGVFPIKVKHNKAVVQDLVALGHDESYGLDAGSKPELLIAISCLSKAKPGAYLVCNGYKDADYIALALSARHGPERHHRAGDGGGA</sequence>
<evidence type="ECO:0000313" key="6">
    <source>
        <dbReference type="Proteomes" id="UP000095767"/>
    </source>
</evidence>
<organism evidence="5 6">
    <name type="scientific">Dichanthelium oligosanthes</name>
    <dbReference type="NCBI Taxonomy" id="888268"/>
    <lineage>
        <taxon>Eukaryota</taxon>
        <taxon>Viridiplantae</taxon>
        <taxon>Streptophyta</taxon>
        <taxon>Embryophyta</taxon>
        <taxon>Tracheophyta</taxon>
        <taxon>Spermatophyta</taxon>
        <taxon>Magnoliopsida</taxon>
        <taxon>Liliopsida</taxon>
        <taxon>Poales</taxon>
        <taxon>Poaceae</taxon>
        <taxon>PACMAD clade</taxon>
        <taxon>Panicoideae</taxon>
        <taxon>Panicodae</taxon>
        <taxon>Paniceae</taxon>
        <taxon>Dichantheliinae</taxon>
        <taxon>Dichanthelium</taxon>
    </lineage>
</organism>
<protein>
    <recommendedName>
        <fullName evidence="3">Arginine decarboxylase</fullName>
        <ecNumber evidence="3">4.1.1.19</ecNumber>
    </recommendedName>
</protein>
<gene>
    <name evidence="5" type="ORF">BAE44_0002579</name>
</gene>
<keyword evidence="3" id="KW-0210">Decarboxylase</keyword>
<keyword evidence="3" id="KW-0456">Lyase</keyword>
<dbReference type="InterPro" id="IPR029066">
    <property type="entry name" value="PLP-binding_barrel"/>
</dbReference>
<dbReference type="Pfam" id="PF02784">
    <property type="entry name" value="Orn_Arg_deC_N"/>
    <property type="match status" value="1"/>
</dbReference>
<name>A0A1E5WG79_9POAL</name>
<comment type="cofactor">
    <cofactor evidence="3">
        <name>Mg(2+)</name>
        <dbReference type="ChEBI" id="CHEBI:18420"/>
    </cofactor>
</comment>
<comment type="cofactor">
    <cofactor evidence="1 3">
        <name>pyridoxal 5'-phosphate</name>
        <dbReference type="ChEBI" id="CHEBI:597326"/>
    </cofactor>
</comment>
<evidence type="ECO:0000256" key="3">
    <source>
        <dbReference type="RuleBase" id="RU003740"/>
    </source>
</evidence>
<dbReference type="InterPro" id="IPR022644">
    <property type="entry name" value="De-COase2_N"/>
</dbReference>
<dbReference type="UniPathway" id="UPA00186">
    <property type="reaction ID" value="UER00284"/>
</dbReference>
<dbReference type="EMBL" id="LWDX02009294">
    <property type="protein sequence ID" value="OEL36402.1"/>
    <property type="molecule type" value="Genomic_DNA"/>
</dbReference>
<dbReference type="STRING" id="888268.A0A1E5WG79"/>
<keyword evidence="6" id="KW-1185">Reference proteome</keyword>
<dbReference type="PANTHER" id="PTHR43295">
    <property type="entry name" value="ARGININE DECARBOXYLASE"/>
    <property type="match status" value="1"/>
</dbReference>
<dbReference type="PANTHER" id="PTHR43295:SF2">
    <property type="entry name" value="ARGININE DECARBOXYLASE 2"/>
    <property type="match status" value="1"/>
</dbReference>
<evidence type="ECO:0000256" key="2">
    <source>
        <dbReference type="ARBA" id="ARBA00022898"/>
    </source>
</evidence>
<dbReference type="OrthoDB" id="3717802at2759"/>
<feature type="domain" description="Orn/DAP/Arg decarboxylase 2 N-terminal" evidence="4">
    <location>
        <begin position="30"/>
        <end position="103"/>
    </location>
</feature>
<comment type="pathway">
    <text evidence="3">Amine and polyamine biosynthesis; agmatine biosynthesis; agmatine from L-arginine: step 1/1.</text>
</comment>
<accession>A0A1E5WG79</accession>
<evidence type="ECO:0000256" key="1">
    <source>
        <dbReference type="ARBA" id="ARBA00001933"/>
    </source>
</evidence>
<reference evidence="5 6" key="1">
    <citation type="submission" date="2016-09" db="EMBL/GenBank/DDBJ databases">
        <title>The draft genome of Dichanthelium oligosanthes: A C3 panicoid grass species.</title>
        <authorList>
            <person name="Studer A.J."/>
            <person name="Schnable J.C."/>
            <person name="Brutnell T.P."/>
        </authorList>
    </citation>
    <scope>NUCLEOTIDE SEQUENCE [LARGE SCALE GENOMIC DNA]</scope>
    <source>
        <strain evidence="6">cv. Kellogg 1175</strain>
        <tissue evidence="5">Leaf</tissue>
    </source>
</reference>
<proteinExistence type="inferred from homology"/>
<dbReference type="GO" id="GO:0008792">
    <property type="term" value="F:arginine decarboxylase activity"/>
    <property type="evidence" value="ECO:0007669"/>
    <property type="project" value="UniProtKB-EC"/>
</dbReference>
<comment type="caution">
    <text evidence="5">The sequence shown here is derived from an EMBL/GenBank/DDBJ whole genome shotgun (WGS) entry which is preliminary data.</text>
</comment>
<keyword evidence="2 3" id="KW-0663">Pyridoxal phosphate</keyword>
<dbReference type="GO" id="GO:0006527">
    <property type="term" value="P:L-arginine catabolic process"/>
    <property type="evidence" value="ECO:0007669"/>
    <property type="project" value="InterPro"/>
</dbReference>
<evidence type="ECO:0000259" key="4">
    <source>
        <dbReference type="Pfam" id="PF02784"/>
    </source>
</evidence>
<comment type="similarity">
    <text evidence="3">Belongs to the Orn/Lys/Arg decarboxylase class-II family. SpeA subfamily.</text>
</comment>
<dbReference type="Gene3D" id="3.20.20.10">
    <property type="entry name" value="Alanine racemase"/>
    <property type="match status" value="1"/>
</dbReference>
<comment type="catalytic activity">
    <reaction evidence="3">
        <text>L-arginine + H(+) = agmatine + CO2</text>
        <dbReference type="Rhea" id="RHEA:17641"/>
        <dbReference type="ChEBI" id="CHEBI:15378"/>
        <dbReference type="ChEBI" id="CHEBI:16526"/>
        <dbReference type="ChEBI" id="CHEBI:32682"/>
        <dbReference type="ChEBI" id="CHEBI:58145"/>
        <dbReference type="EC" id="4.1.1.19"/>
    </reaction>
</comment>
<dbReference type="GO" id="GO:0008295">
    <property type="term" value="P:spermidine biosynthetic process"/>
    <property type="evidence" value="ECO:0007669"/>
    <property type="project" value="UniProtKB-KW"/>
</dbReference>
<dbReference type="EC" id="4.1.1.19" evidence="3"/>
<evidence type="ECO:0000313" key="5">
    <source>
        <dbReference type="EMBL" id="OEL36402.1"/>
    </source>
</evidence>
<keyword evidence="3" id="KW-0745">Spermidine biosynthesis</keyword>
<dbReference type="Proteomes" id="UP000095767">
    <property type="component" value="Unassembled WGS sequence"/>
</dbReference>
<keyword evidence="3" id="KW-0460">Magnesium</keyword>
<dbReference type="PRINTS" id="PR01180">
    <property type="entry name" value="ARGDCRBXLASE"/>
</dbReference>
<dbReference type="InterPro" id="IPR002985">
    <property type="entry name" value="Arg_decrbxlase"/>
</dbReference>
<dbReference type="SUPFAM" id="SSF51419">
    <property type="entry name" value="PLP-binding barrel"/>
    <property type="match status" value="1"/>
</dbReference>